<dbReference type="InterPro" id="IPR036179">
    <property type="entry name" value="Ig-like_dom_sf"/>
</dbReference>
<gene>
    <name evidence="4" type="ORF">HHUSO_G31671</name>
</gene>
<reference evidence="4 5" key="1">
    <citation type="submission" date="2021-05" db="EMBL/GenBank/DDBJ databases">
        <authorList>
            <person name="Zahm M."/>
            <person name="Klopp C."/>
            <person name="Cabau C."/>
            <person name="Kuhl H."/>
            <person name="Suciu R."/>
            <person name="Ciorpac M."/>
            <person name="Holostenco D."/>
            <person name="Gessner J."/>
            <person name="Wuertz S."/>
            <person name="Hohne C."/>
            <person name="Stock M."/>
            <person name="Gislard M."/>
            <person name="Lluch J."/>
            <person name="Milhes M."/>
            <person name="Lampietro C."/>
            <person name="Lopez Roques C."/>
            <person name="Donnadieu C."/>
            <person name="Du K."/>
            <person name="Schartl M."/>
            <person name="Guiguen Y."/>
        </authorList>
    </citation>
    <scope>NUCLEOTIDE SEQUENCE [LARGE SCALE GENOMIC DNA]</scope>
    <source>
        <strain evidence="4">Hh-F2</strain>
        <tissue evidence="4">Blood</tissue>
    </source>
</reference>
<feature type="chain" id="PRO_5046580772" description="Ig-like domain-containing protein" evidence="2">
    <location>
        <begin position="22"/>
        <end position="519"/>
    </location>
</feature>
<dbReference type="PANTHER" id="PTHR11422:SF5">
    <property type="entry name" value="DIVERSE IMMUNOGLOBULIN DOMAIN-CONTAINING PROTEIN 1.1 ISOFORM X1-RELATED"/>
    <property type="match status" value="1"/>
</dbReference>
<evidence type="ECO:0000256" key="2">
    <source>
        <dbReference type="SAM" id="SignalP"/>
    </source>
</evidence>
<dbReference type="SMART" id="SM00409">
    <property type="entry name" value="IG"/>
    <property type="match status" value="3"/>
</dbReference>
<name>A0ABR0YBN0_HUSHU</name>
<feature type="transmembrane region" description="Helical" evidence="1">
    <location>
        <begin position="426"/>
        <end position="452"/>
    </location>
</feature>
<keyword evidence="1" id="KW-1133">Transmembrane helix</keyword>
<evidence type="ECO:0000256" key="1">
    <source>
        <dbReference type="SAM" id="Phobius"/>
    </source>
</evidence>
<feature type="domain" description="Ig-like" evidence="3">
    <location>
        <begin position="114"/>
        <end position="220"/>
    </location>
</feature>
<keyword evidence="5" id="KW-1185">Reference proteome</keyword>
<dbReference type="EMBL" id="JAHFZB010000037">
    <property type="protein sequence ID" value="KAK6470051.1"/>
    <property type="molecule type" value="Genomic_DNA"/>
</dbReference>
<dbReference type="Gene3D" id="2.60.40.10">
    <property type="entry name" value="Immunoglobulins"/>
    <property type="match status" value="2"/>
</dbReference>
<dbReference type="InterPro" id="IPR007110">
    <property type="entry name" value="Ig-like_dom"/>
</dbReference>
<organism evidence="4 5">
    <name type="scientific">Huso huso</name>
    <name type="common">Beluga</name>
    <name type="synonym">Acipenser huso</name>
    <dbReference type="NCBI Taxonomy" id="61971"/>
    <lineage>
        <taxon>Eukaryota</taxon>
        <taxon>Metazoa</taxon>
        <taxon>Chordata</taxon>
        <taxon>Craniata</taxon>
        <taxon>Vertebrata</taxon>
        <taxon>Euteleostomi</taxon>
        <taxon>Actinopterygii</taxon>
        <taxon>Chondrostei</taxon>
        <taxon>Acipenseriformes</taxon>
        <taxon>Acipenseridae</taxon>
        <taxon>Huso</taxon>
    </lineage>
</organism>
<dbReference type="InterPro" id="IPR013783">
    <property type="entry name" value="Ig-like_fold"/>
</dbReference>
<keyword evidence="1" id="KW-0812">Transmembrane</keyword>
<evidence type="ECO:0000313" key="5">
    <source>
        <dbReference type="Proteomes" id="UP001369086"/>
    </source>
</evidence>
<dbReference type="InterPro" id="IPR003599">
    <property type="entry name" value="Ig_sub"/>
</dbReference>
<dbReference type="InterPro" id="IPR013106">
    <property type="entry name" value="Ig_V-set"/>
</dbReference>
<dbReference type="Proteomes" id="UP001369086">
    <property type="component" value="Unassembled WGS sequence"/>
</dbReference>
<comment type="caution">
    <text evidence="4">The sequence shown here is derived from an EMBL/GenBank/DDBJ whole genome shotgun (WGS) entry which is preliminary data.</text>
</comment>
<evidence type="ECO:0000259" key="3">
    <source>
        <dbReference type="PROSITE" id="PS50835"/>
    </source>
</evidence>
<sequence length="519" mass="56914">MKNLRASCLCFLLLGWRAGCGFERYSSLGETVTLPCAGFQKYENSFIHWGFSQRSESSELASDGMITVKQPERAARLEVLPDSSLRIHHLHTEDAGRYDCEQNINGYFHSGGTPVVLTLLTITADPGGDLMRGINLAVLCALVCNGGIADCRSVPDNVKLTWVDDEGTALQGDRFKITSYRTHSTLSLELQKSDHNRRWRCDLTEGGAVKASYSYTTTLTGEDVYSTVGGFIHFPCAKTAQIEAGQQLIWSFKRSGTTSWKNLFTFLPIGNVLTNAKEVDKNRLAMAVNTSLLIRSVQTADSGLYRCSQHEDSNLQKPLQVLVLNVLSGNADRISPLQAGSNATLTCSLTCGFVCPPAKLLWSDSNGISLQGGAREGFLIRSNITSSQLFVTGLQSSEQIRCSVEEEGKQRVYLQYLIQVSAPENLVLIATASAAAIALLIVLIFVVAFCVWKRRKLDSDNHVLVEYLTKESVSEIPAQVTGGARENYSSIQFNNEGRGPERRQVPAEESNGIIYSAIK</sequence>
<feature type="domain" description="Ig-like" evidence="3">
    <location>
        <begin position="318"/>
        <end position="413"/>
    </location>
</feature>
<proteinExistence type="predicted"/>
<dbReference type="PROSITE" id="PS50835">
    <property type="entry name" value="IG_LIKE"/>
    <property type="match status" value="3"/>
</dbReference>
<keyword evidence="1" id="KW-0472">Membrane</keyword>
<keyword evidence="2" id="KW-0732">Signal</keyword>
<feature type="signal peptide" evidence="2">
    <location>
        <begin position="1"/>
        <end position="21"/>
    </location>
</feature>
<evidence type="ECO:0000313" key="4">
    <source>
        <dbReference type="EMBL" id="KAK6470051.1"/>
    </source>
</evidence>
<protein>
    <recommendedName>
        <fullName evidence="3">Ig-like domain-containing protein</fullName>
    </recommendedName>
</protein>
<accession>A0ABR0YBN0</accession>
<dbReference type="SUPFAM" id="SSF48726">
    <property type="entry name" value="Immunoglobulin"/>
    <property type="match status" value="3"/>
</dbReference>
<dbReference type="PANTHER" id="PTHR11422">
    <property type="entry name" value="T-CELL SURFACE GLYCOPROTEIN CD4"/>
    <property type="match status" value="1"/>
</dbReference>
<dbReference type="Pfam" id="PF07686">
    <property type="entry name" value="V-set"/>
    <property type="match status" value="2"/>
</dbReference>
<feature type="domain" description="Ig-like" evidence="3">
    <location>
        <begin position="29"/>
        <end position="100"/>
    </location>
</feature>